<evidence type="ECO:0000313" key="3">
    <source>
        <dbReference type="Proteomes" id="UP000197679"/>
    </source>
</evidence>
<dbReference type="GeneID" id="33314049"/>
<accession>A0A218NMV5</accession>
<dbReference type="RefSeq" id="WP_124216885.1">
    <property type="nucleotide sequence ID" value="NZ_CP019964.1"/>
</dbReference>
<dbReference type="AlphaFoldDB" id="A0A218NMV5"/>
<dbReference type="EMBL" id="CP019964">
    <property type="protein sequence ID" value="ASI13805.1"/>
    <property type="molecule type" value="Genomic_DNA"/>
</dbReference>
<evidence type="ECO:0000256" key="1">
    <source>
        <dbReference type="SAM" id="Coils"/>
    </source>
</evidence>
<dbReference type="Proteomes" id="UP000197679">
    <property type="component" value="Chromosome"/>
</dbReference>
<reference evidence="2 3" key="1">
    <citation type="journal article" date="2017" name="Nat. Commun.">
        <title>'ARMAN' archaea depend on association with euryarchaeal host in culture and in situ.</title>
        <authorList>
            <person name="Golyshina O."/>
            <person name="Toshchakov S."/>
            <person name="Makarova K."/>
            <person name="Gavrilov S."/>
            <person name="Korzhenkov A."/>
            <person name="La Cono V."/>
            <person name="Arcadi E."/>
            <person name="Nechitaylo T."/>
            <person name="Ferrer M."/>
            <person name="Kublanov I."/>
            <person name="Wolf Y."/>
            <person name="Yakimov M."/>
            <person name="Golyshin P."/>
            <person name="Slesarev A."/>
            <person name="Kozyavkin S."/>
        </authorList>
    </citation>
    <scope>NUCLEOTIDE SEQUENCE [LARGE SCALE GENOMIC DNA]</scope>
    <source>
        <strain evidence="2 3">Mia14</strain>
    </source>
</reference>
<keyword evidence="3" id="KW-1185">Reference proteome</keyword>
<feature type="coiled-coil region" evidence="1">
    <location>
        <begin position="139"/>
        <end position="234"/>
    </location>
</feature>
<keyword evidence="1" id="KW-0175">Coiled coil</keyword>
<organism evidence="2 3">
    <name type="scientific">Candidatus Mancarchaeum acidiphilum</name>
    <dbReference type="NCBI Taxonomy" id="1920749"/>
    <lineage>
        <taxon>Archaea</taxon>
        <taxon>Candidatus Micrarchaeota</taxon>
        <taxon>Candidatus Mancarchaeum</taxon>
    </lineage>
</organism>
<dbReference type="KEGG" id="marh:Mia14_0491"/>
<name>A0A218NMV5_9ARCH</name>
<sequence length="403" mass="46885">MFFRKPANMEIKPDDLESYNLKMFYTLISPMEKQADAAEASIISGIAGFKESIANFSNSRSDPEMEYIPNYSIEFVKSQKENYCKRLERILDRSFEEEDGRDAYYNLLLKEHFYSGMLDSILKHNAKFRPVVIGYAKDIDSFKKVYSNIEKRINDLKNVIKSKSNEYDRYIEIRDKIDALLQLISDKEYLMEENAKIKEEVREVEMAEVKENSIKELNSEISEKSNEIVVLQDRISGENSKITAILYPLKRLARKYDYISGEKISLSDFLDNPYILSDPGNYSLFLKELNSLKDMVMKGRIEVKKKESFVEQIEEVVNAGLADRIKNLMKVKEELSELQGSLNEARIGVSTEKSIEEDKHARKEQAKENDGKIAEMDLKIEEICKELELLFNKYYKSLIKITI</sequence>
<protein>
    <submittedName>
        <fullName evidence="2">Uncharacterized protein</fullName>
    </submittedName>
</protein>
<gene>
    <name evidence="2" type="ORF">Mia14_0491</name>
</gene>
<proteinExistence type="predicted"/>
<evidence type="ECO:0000313" key="2">
    <source>
        <dbReference type="EMBL" id="ASI13805.1"/>
    </source>
</evidence>